<comment type="caution">
    <text evidence="1">The sequence shown here is derived from an EMBL/GenBank/DDBJ whole genome shotgun (WGS) entry which is preliminary data.</text>
</comment>
<sequence length="88" mass="10008">MDREQRDEASRRWIQAAAQTTEAQALVALGWQVVSPYGYSHPSGWTIERCRMDGAWQTLLWKGLHIFDQFPSLEAAAAHHAALTRDRS</sequence>
<proteinExistence type="predicted"/>
<evidence type="ECO:0000313" key="1">
    <source>
        <dbReference type="EMBL" id="PEH40444.1"/>
    </source>
</evidence>
<gene>
    <name evidence="1" type="ORF">CRM94_17150</name>
</gene>
<dbReference type="EMBL" id="PDDY01000003">
    <property type="protein sequence ID" value="PEH40444.1"/>
    <property type="molecule type" value="Genomic_DNA"/>
</dbReference>
<accession>A0A2A7S9S2</accession>
<name>A0A2A7S9S2_BURGA</name>
<protein>
    <submittedName>
        <fullName evidence="1">Uncharacterized protein</fullName>
    </submittedName>
</protein>
<evidence type="ECO:0000313" key="2">
    <source>
        <dbReference type="Proteomes" id="UP000220629"/>
    </source>
</evidence>
<reference evidence="2" key="1">
    <citation type="submission" date="2017-09" db="EMBL/GenBank/DDBJ databases">
        <title>FDA dAtabase for Regulatory Grade micrObial Sequences (FDA-ARGOS): Supporting development and validation of Infectious Disease Dx tests.</title>
        <authorList>
            <person name="Minogue T."/>
            <person name="Wolcott M."/>
            <person name="Wasieloski L."/>
            <person name="Aguilar W."/>
            <person name="Moore D."/>
            <person name="Tallon L."/>
            <person name="Sadzewicz L."/>
            <person name="Ott S."/>
            <person name="Zhao X."/>
            <person name="Nagaraj S."/>
            <person name="Vavikolanu K."/>
            <person name="Aluvathingal J."/>
            <person name="Nadendla S."/>
            <person name="Sichtig H."/>
        </authorList>
    </citation>
    <scope>NUCLEOTIDE SEQUENCE [LARGE SCALE GENOMIC DNA]</scope>
    <source>
        <strain evidence="2">FDAARGOS_390</strain>
    </source>
</reference>
<organism evidence="1 2">
    <name type="scientific">Burkholderia gladioli</name>
    <name type="common">Pseudomonas marginata</name>
    <name type="synonym">Phytomonas marginata</name>
    <dbReference type="NCBI Taxonomy" id="28095"/>
    <lineage>
        <taxon>Bacteria</taxon>
        <taxon>Pseudomonadati</taxon>
        <taxon>Pseudomonadota</taxon>
        <taxon>Betaproteobacteria</taxon>
        <taxon>Burkholderiales</taxon>
        <taxon>Burkholderiaceae</taxon>
        <taxon>Burkholderia</taxon>
    </lineage>
</organism>
<dbReference type="Proteomes" id="UP000220629">
    <property type="component" value="Unassembled WGS sequence"/>
</dbReference>
<dbReference type="AlphaFoldDB" id="A0A2A7S9S2"/>